<protein>
    <submittedName>
        <fullName evidence="1">Uncharacterized protein</fullName>
    </submittedName>
</protein>
<organism evidence="1 2">
    <name type="scientific">Octadecabacter temperatus</name>
    <dbReference type="NCBI Taxonomy" id="1458307"/>
    <lineage>
        <taxon>Bacteria</taxon>
        <taxon>Pseudomonadati</taxon>
        <taxon>Pseudomonadota</taxon>
        <taxon>Alphaproteobacteria</taxon>
        <taxon>Rhodobacterales</taxon>
        <taxon>Roseobacteraceae</taxon>
        <taxon>Octadecabacter</taxon>
    </lineage>
</organism>
<dbReference type="EMBL" id="CP012160">
    <property type="protein sequence ID" value="AKS46745.1"/>
    <property type="molecule type" value="Genomic_DNA"/>
</dbReference>
<dbReference type="KEGG" id="otm:OSB_22080"/>
<keyword evidence="2" id="KW-1185">Reference proteome</keyword>
<evidence type="ECO:0000313" key="2">
    <source>
        <dbReference type="Proteomes" id="UP000067444"/>
    </source>
</evidence>
<dbReference type="STRING" id="1458307.OSB_22080"/>
<evidence type="ECO:0000313" key="1">
    <source>
        <dbReference type="EMBL" id="AKS46745.1"/>
    </source>
</evidence>
<name>A0A0K0Y757_9RHOB</name>
<dbReference type="PATRIC" id="fig|1458307.3.peg.2226"/>
<proteinExistence type="predicted"/>
<accession>A0A0K0Y757</accession>
<dbReference type="AlphaFoldDB" id="A0A0K0Y757"/>
<dbReference type="Proteomes" id="UP000067444">
    <property type="component" value="Chromosome"/>
</dbReference>
<dbReference type="RefSeq" id="WP_049835026.1">
    <property type="nucleotide sequence ID" value="NZ_CP012160.1"/>
</dbReference>
<reference evidence="1 2" key="1">
    <citation type="journal article" date="2015" name="Genome Announc.">
        <title>Closed Genome Sequence of Octadecabacter temperatus SB1, the First Mesophilic Species of the Genus Octadecabacter.</title>
        <authorList>
            <person name="Voget S."/>
            <person name="Billerbeck S."/>
            <person name="Simon M."/>
            <person name="Daniel R."/>
        </authorList>
    </citation>
    <scope>NUCLEOTIDE SEQUENCE [LARGE SCALE GENOMIC DNA]</scope>
    <source>
        <strain evidence="1 2">SB1</strain>
    </source>
</reference>
<sequence>MRILLALLILAACGRGITPSERTLMGEIMGESFHANDVRMVEAGFIGMWTRIYPSRPQVTCREKIAPPASGPTIQTRTAGVVAWRHVLTNPDWTIDNYAEGYPDRINLVAAMYFAHEMTHVWQWQNRAATGYSPFRGLVEHKPGVDPYLFDPEEKISFLEMGYEQQASLVEEYICCRTLAPEAARTQRLYDTLAAVMPVQHPTQTPRPVEVLGVHEDADLLGICD</sequence>
<dbReference type="OrthoDB" id="8686772at2"/>
<gene>
    <name evidence="1" type="ORF">OSB_22080</name>
</gene>